<dbReference type="GO" id="GO:0008289">
    <property type="term" value="F:lipid binding"/>
    <property type="evidence" value="ECO:0007669"/>
    <property type="project" value="UniProtKB-KW"/>
</dbReference>
<dbReference type="Pfam" id="PF22691">
    <property type="entry name" value="Thiolase_C_1"/>
    <property type="match status" value="1"/>
</dbReference>
<dbReference type="Proteomes" id="UP000183208">
    <property type="component" value="Unassembled WGS sequence"/>
</dbReference>
<evidence type="ECO:0000259" key="8">
    <source>
        <dbReference type="Pfam" id="PF22691"/>
    </source>
</evidence>
<reference evidence="9 10" key="1">
    <citation type="submission" date="2016-10" db="EMBL/GenBank/DDBJ databases">
        <authorList>
            <person name="de Groot N.N."/>
        </authorList>
    </citation>
    <scope>NUCLEOTIDE SEQUENCE [LARGE SCALE GENOMIC DNA]</scope>
    <source>
        <strain evidence="9 10">GAS522</strain>
    </source>
</reference>
<sequence length="381" mass="40288">MAKVLNELRPVYVIGIGWHRYQNPSETPYVALGLTAIRQALADANIEWPAVESTYVATALLGMASGRPMLRHLGATGAPLLHIENASASGSTAFRHACIEVASGISEISLAVGVDKRNPVRRPVTGLDNLAEDAIVPFTHFALLTNEYATRYRTSVDDIALVAVKNHRNGAKNPNAQRQQERTLEEVLGGKKISGSLTALQCTPVGDGAAAVIIASEEGIRRYGVNADRAVRVSASVGRSERVYPQGTSYDAALTQQTTEAALAQAKLMPSDLDIIELHDAFTVEELQYIESMGLCGEGEGVRLLKEGALDIGGMCAVNPSGGLIAMGHPIGPTGIGQIGEIVMQLRGEAGSRQHPNAHVGLAHMVGVGAVCYVHILEHGA</sequence>
<keyword evidence="5" id="KW-0446">Lipid-binding</keyword>
<evidence type="ECO:0000259" key="7">
    <source>
        <dbReference type="Pfam" id="PF00108"/>
    </source>
</evidence>
<dbReference type="PROSITE" id="PS00737">
    <property type="entry name" value="THIOLASE_2"/>
    <property type="match status" value="1"/>
</dbReference>
<dbReference type="Pfam" id="PF00108">
    <property type="entry name" value="Thiolase_N"/>
    <property type="match status" value="1"/>
</dbReference>
<protein>
    <recommendedName>
        <fullName evidence="1">propanoyl-CoA C-acyltransferase</fullName>
        <ecNumber evidence="1">2.3.1.176</ecNumber>
    </recommendedName>
    <alternativeName>
        <fullName evidence="6">Propanoyl-CoA C-acyltransferase</fullName>
    </alternativeName>
</protein>
<dbReference type="InterPro" id="IPR055140">
    <property type="entry name" value="Thiolase_C_2"/>
</dbReference>
<gene>
    <name evidence="9" type="ORF">SAMN05444171_3868</name>
</gene>
<feature type="domain" description="Thiolase C-terminal" evidence="8">
    <location>
        <begin position="255"/>
        <end position="368"/>
    </location>
</feature>
<dbReference type="InterPro" id="IPR002155">
    <property type="entry name" value="Thiolase"/>
</dbReference>
<accession>A0A1M7A2Y6</accession>
<evidence type="ECO:0000256" key="1">
    <source>
        <dbReference type="ARBA" id="ARBA00012352"/>
    </source>
</evidence>
<evidence type="ECO:0000313" key="9">
    <source>
        <dbReference type="EMBL" id="SED34752.1"/>
    </source>
</evidence>
<dbReference type="RefSeq" id="WP_074822077.1">
    <property type="nucleotide sequence ID" value="NZ_FNTI01000001.1"/>
</dbReference>
<feature type="domain" description="Thiolase N-terminal" evidence="7">
    <location>
        <begin position="26"/>
        <end position="178"/>
    </location>
</feature>
<dbReference type="AlphaFoldDB" id="A0A1M7A2Y6"/>
<evidence type="ECO:0000313" key="10">
    <source>
        <dbReference type="Proteomes" id="UP000183208"/>
    </source>
</evidence>
<evidence type="ECO:0000256" key="6">
    <source>
        <dbReference type="ARBA" id="ARBA00032316"/>
    </source>
</evidence>
<dbReference type="SUPFAM" id="SSF53901">
    <property type="entry name" value="Thiolase-like"/>
    <property type="match status" value="2"/>
</dbReference>
<evidence type="ECO:0000256" key="4">
    <source>
        <dbReference type="ARBA" id="ARBA00023055"/>
    </source>
</evidence>
<dbReference type="InterPro" id="IPR020616">
    <property type="entry name" value="Thiolase_N"/>
</dbReference>
<dbReference type="PANTHER" id="PTHR42870">
    <property type="entry name" value="ACETYL-COA C-ACETYLTRANSFERASE"/>
    <property type="match status" value="1"/>
</dbReference>
<dbReference type="PIRSF" id="PIRSF000429">
    <property type="entry name" value="Ac-CoA_Ac_transf"/>
    <property type="match status" value="1"/>
</dbReference>
<dbReference type="GO" id="GO:0003988">
    <property type="term" value="F:acetyl-CoA C-acyltransferase activity"/>
    <property type="evidence" value="ECO:0007669"/>
    <property type="project" value="UniProtKB-ARBA"/>
</dbReference>
<dbReference type="EC" id="2.3.1.176" evidence="1"/>
<keyword evidence="3 9" id="KW-0808">Transferase</keyword>
<dbReference type="CDD" id="cd00829">
    <property type="entry name" value="SCP-x_thiolase"/>
    <property type="match status" value="1"/>
</dbReference>
<name>A0A1M7A2Y6_9BRAD</name>
<evidence type="ECO:0000256" key="3">
    <source>
        <dbReference type="ARBA" id="ARBA00022679"/>
    </source>
</evidence>
<dbReference type="InterPro" id="IPR020613">
    <property type="entry name" value="Thiolase_CS"/>
</dbReference>
<dbReference type="InterPro" id="IPR016039">
    <property type="entry name" value="Thiolase-like"/>
</dbReference>
<evidence type="ECO:0000256" key="5">
    <source>
        <dbReference type="ARBA" id="ARBA00023121"/>
    </source>
</evidence>
<evidence type="ECO:0000256" key="2">
    <source>
        <dbReference type="ARBA" id="ARBA00022448"/>
    </source>
</evidence>
<dbReference type="GO" id="GO:0006869">
    <property type="term" value="P:lipid transport"/>
    <property type="evidence" value="ECO:0007669"/>
    <property type="project" value="UniProtKB-KW"/>
</dbReference>
<keyword evidence="2" id="KW-0813">Transport</keyword>
<dbReference type="PANTHER" id="PTHR42870:SF1">
    <property type="entry name" value="NON-SPECIFIC LIPID-TRANSFER PROTEIN-LIKE 2"/>
    <property type="match status" value="1"/>
</dbReference>
<dbReference type="Gene3D" id="3.40.47.10">
    <property type="match status" value="1"/>
</dbReference>
<dbReference type="EMBL" id="FNTI01000001">
    <property type="protein sequence ID" value="SED34752.1"/>
    <property type="molecule type" value="Genomic_DNA"/>
</dbReference>
<keyword evidence="4" id="KW-0445">Lipid transport</keyword>
<proteinExistence type="predicted"/>
<organism evidence="9 10">
    <name type="scientific">Bradyrhizobium lablabi</name>
    <dbReference type="NCBI Taxonomy" id="722472"/>
    <lineage>
        <taxon>Bacteria</taxon>
        <taxon>Pseudomonadati</taxon>
        <taxon>Pseudomonadota</taxon>
        <taxon>Alphaproteobacteria</taxon>
        <taxon>Hyphomicrobiales</taxon>
        <taxon>Nitrobacteraceae</taxon>
        <taxon>Bradyrhizobium</taxon>
    </lineage>
</organism>
<dbReference type="OrthoDB" id="9790314at2"/>